<evidence type="ECO:0000256" key="1">
    <source>
        <dbReference type="SAM" id="MobiDB-lite"/>
    </source>
</evidence>
<dbReference type="AlphaFoldDB" id="A0A1X7UVU9"/>
<proteinExistence type="predicted"/>
<reference evidence="2" key="1">
    <citation type="submission" date="2017-05" db="UniProtKB">
        <authorList>
            <consortium name="EnsemblMetazoa"/>
        </authorList>
    </citation>
    <scope>IDENTIFICATION</scope>
</reference>
<dbReference type="EnsemblMetazoa" id="Aqu2.1.31649_001">
    <property type="protein sequence ID" value="Aqu2.1.31649_001"/>
    <property type="gene ID" value="Aqu2.1.31649"/>
</dbReference>
<feature type="compositionally biased region" description="Basic and acidic residues" evidence="1">
    <location>
        <begin position="130"/>
        <end position="139"/>
    </location>
</feature>
<evidence type="ECO:0000313" key="2">
    <source>
        <dbReference type="EnsemblMetazoa" id="Aqu2.1.31649_001"/>
    </source>
</evidence>
<accession>A0A1X7UVU9</accession>
<feature type="compositionally biased region" description="Basic residues" evidence="1">
    <location>
        <begin position="50"/>
        <end position="59"/>
    </location>
</feature>
<dbReference type="InParanoid" id="A0A1X7UVU9"/>
<feature type="compositionally biased region" description="Basic and acidic residues" evidence="1">
    <location>
        <begin position="37"/>
        <end position="49"/>
    </location>
</feature>
<feature type="region of interest" description="Disordered" evidence="1">
    <location>
        <begin position="1"/>
        <end position="163"/>
    </location>
</feature>
<organism evidence="2">
    <name type="scientific">Amphimedon queenslandica</name>
    <name type="common">Sponge</name>
    <dbReference type="NCBI Taxonomy" id="400682"/>
    <lineage>
        <taxon>Eukaryota</taxon>
        <taxon>Metazoa</taxon>
        <taxon>Porifera</taxon>
        <taxon>Demospongiae</taxon>
        <taxon>Heteroscleromorpha</taxon>
        <taxon>Haplosclerida</taxon>
        <taxon>Niphatidae</taxon>
        <taxon>Amphimedon</taxon>
    </lineage>
</organism>
<sequence>MISGLPFDEHGKHKNHKKQSKNPLHPNYVPSVFVCRDGGRGTSKENFDRFRRRTLRSRNKSLNANAKHYKRDSLRNGQDEEVTEESTLLESEQLQQGVEDEAPAYEDKEPTDEEEPMFDEEPVYNDNEQTDDKGEDQNMKIKIQQTNKKNRRNQSMKTKNWRN</sequence>
<name>A0A1X7UVU9_AMPQE</name>
<protein>
    <submittedName>
        <fullName evidence="2">Uncharacterized protein</fullName>
    </submittedName>
</protein>
<feature type="compositionally biased region" description="Basic residues" evidence="1">
    <location>
        <begin position="148"/>
        <end position="163"/>
    </location>
</feature>
<feature type="compositionally biased region" description="Acidic residues" evidence="1">
    <location>
        <begin position="98"/>
        <end position="123"/>
    </location>
</feature>
<feature type="compositionally biased region" description="Low complexity" evidence="1">
    <location>
        <begin position="85"/>
        <end position="96"/>
    </location>
</feature>